<gene>
    <name evidence="1" type="ORF">HYY20_10065</name>
</gene>
<accession>A0A932FVY4</accession>
<dbReference type="EMBL" id="JACPRF010000304">
    <property type="protein sequence ID" value="MBI2877215.1"/>
    <property type="molecule type" value="Genomic_DNA"/>
</dbReference>
<comment type="caution">
    <text evidence="1">The sequence shown here is derived from an EMBL/GenBank/DDBJ whole genome shotgun (WGS) entry which is preliminary data.</text>
</comment>
<evidence type="ECO:0000313" key="2">
    <source>
        <dbReference type="Proteomes" id="UP000769766"/>
    </source>
</evidence>
<name>A0A932FVY4_UNCTE</name>
<sequence length="202" mass="23471">MWGTDKNFYWAGRYWLFKVEQNFVFGNPLTDNRESDSTATLSRLVLGKEFNKLNADQKAAITTMAIRNRRFKDGFKKANRVDSGVTITTKFFTDLGLNVLYIDQRWLNRPLKSGTRRLNSNVLLWSLSYPLEGTEDRLTPSVTTYVNLVGPASWRQQYVVGYDLGENTKLSFEYMWLSGDSDTGYGGWDDWDLFRLRVTHKF</sequence>
<proteinExistence type="predicted"/>
<evidence type="ECO:0000313" key="1">
    <source>
        <dbReference type="EMBL" id="MBI2877215.1"/>
    </source>
</evidence>
<organism evidence="1 2">
    <name type="scientific">Tectimicrobiota bacterium</name>
    <dbReference type="NCBI Taxonomy" id="2528274"/>
    <lineage>
        <taxon>Bacteria</taxon>
        <taxon>Pseudomonadati</taxon>
        <taxon>Nitrospinota/Tectimicrobiota group</taxon>
        <taxon>Candidatus Tectimicrobiota</taxon>
    </lineage>
</organism>
<dbReference type="AlphaFoldDB" id="A0A932FVY4"/>
<dbReference type="Proteomes" id="UP000769766">
    <property type="component" value="Unassembled WGS sequence"/>
</dbReference>
<protein>
    <submittedName>
        <fullName evidence="1">Uncharacterized protein</fullName>
    </submittedName>
</protein>
<reference evidence="1" key="1">
    <citation type="submission" date="2020-07" db="EMBL/GenBank/DDBJ databases">
        <title>Huge and variable diversity of episymbiotic CPR bacteria and DPANN archaea in groundwater ecosystems.</title>
        <authorList>
            <person name="He C.Y."/>
            <person name="Keren R."/>
            <person name="Whittaker M."/>
            <person name="Farag I.F."/>
            <person name="Doudna J."/>
            <person name="Cate J.H.D."/>
            <person name="Banfield J.F."/>
        </authorList>
    </citation>
    <scope>NUCLEOTIDE SEQUENCE</scope>
    <source>
        <strain evidence="1">NC_groundwater_672_Ag_B-0.1um_62_36</strain>
    </source>
</reference>